<accession>A0A024GEE5</accession>
<feature type="compositionally biased region" description="Acidic residues" evidence="1">
    <location>
        <begin position="457"/>
        <end position="468"/>
    </location>
</feature>
<feature type="domain" description="PDZ" evidence="2">
    <location>
        <begin position="70"/>
        <end position="140"/>
    </location>
</feature>
<name>A0A024GEE5_9STRA</name>
<dbReference type="Proteomes" id="UP000053237">
    <property type="component" value="Unassembled WGS sequence"/>
</dbReference>
<dbReference type="EMBL" id="CAIX01000077">
    <property type="protein sequence ID" value="CCI44711.1"/>
    <property type="molecule type" value="Genomic_DNA"/>
</dbReference>
<dbReference type="InterPro" id="IPR036034">
    <property type="entry name" value="PDZ_sf"/>
</dbReference>
<dbReference type="InterPro" id="IPR001478">
    <property type="entry name" value="PDZ"/>
</dbReference>
<keyword evidence="4" id="KW-1185">Reference proteome</keyword>
<dbReference type="OrthoDB" id="77175at2759"/>
<feature type="region of interest" description="Disordered" evidence="1">
    <location>
        <begin position="437"/>
        <end position="471"/>
    </location>
</feature>
<dbReference type="SMART" id="SM00228">
    <property type="entry name" value="PDZ"/>
    <property type="match status" value="3"/>
</dbReference>
<dbReference type="SUPFAM" id="SSF50156">
    <property type="entry name" value="PDZ domain-like"/>
    <property type="match status" value="2"/>
</dbReference>
<dbReference type="STRING" id="65357.A0A024GEE5"/>
<sequence length="732" mass="81568">MKKVTRKYVNHTDTDCVAPSTLSASTRNTKNFTSSTFHPTSGSKRAWADRIREKLPSLGEHEYEVLWERGVLGVIFLESEKDGIPYVSKATESCISDAVSPGDILKYVNIVCSKDHSFSEFFKILATMKKPVLLRFERVQCNDFDKRRKRNSVRSRSSTNLSSARHEPEAVEDKKKDLVESIKSIRSNSLPPNDAIIHPKSIRSSFWRSNKNSGKTEGASTIASKTPHSGSVVATCHLEDQNFDTLSVEKMQESGELKPSRISRSISISTITEKDTPREKIADAEYEVVWVTGSLGLFFGEHRLSHLPMVTRSSASLDPAIKAKVEMGDLLLKANDLDAHGYSFEDFFARLQKVSKPVHLTFRRGSVEENRSRHSASPKMIARMLNDLENVRDTMKDPESTEAAHELSSLITKKMQVCEVEKASDEAADHLSENIKDQVSENDTSSSDHIHIYSSPESDDESISDDEESISRDDMLESIEECLPDNTDESGSELCEEIEDDKNTSDTVYESDQVLHSALTADTVDTIPPDIMEDQDPDVTRDDLVESVIPINSTDSASQSKYLTKSPFANMANLNATVARYRRRSKHSREVNKLPAITETIAHTVPLVAPHAVNTSVQVRGRARSKTTFSDTPDSATYLVKWKENYSIGFQVREARLTKGTFPLIVGVCRNTCCEALRHVCIGDIILEINGKDTSSMGVKKTASFIRTCSKTALIKLRHGPGFVSERVSAYV</sequence>
<gene>
    <name evidence="3" type="ORF">BN9_055350</name>
</gene>
<evidence type="ECO:0000313" key="4">
    <source>
        <dbReference type="Proteomes" id="UP000053237"/>
    </source>
</evidence>
<dbReference type="Pfam" id="PF00595">
    <property type="entry name" value="PDZ"/>
    <property type="match status" value="1"/>
</dbReference>
<feature type="domain" description="PDZ" evidence="2">
    <location>
        <begin position="646"/>
        <end position="721"/>
    </location>
</feature>
<feature type="domain" description="PDZ" evidence="2">
    <location>
        <begin position="293"/>
        <end position="366"/>
    </location>
</feature>
<evidence type="ECO:0000313" key="3">
    <source>
        <dbReference type="EMBL" id="CCI44711.1"/>
    </source>
</evidence>
<reference evidence="3 4" key="1">
    <citation type="submission" date="2012-05" db="EMBL/GenBank/DDBJ databases">
        <title>Recombination and specialization in a pathogen metapopulation.</title>
        <authorList>
            <person name="Gardiner A."/>
            <person name="Kemen E."/>
            <person name="Schultz-Larsen T."/>
            <person name="MacLean D."/>
            <person name="Van Oosterhout C."/>
            <person name="Jones J.D.G."/>
        </authorList>
    </citation>
    <scope>NUCLEOTIDE SEQUENCE [LARGE SCALE GENOMIC DNA]</scope>
    <source>
        <strain evidence="3 4">Ac Nc2</strain>
    </source>
</reference>
<dbReference type="AlphaFoldDB" id="A0A024GEE5"/>
<protein>
    <recommendedName>
        <fullName evidence="2">PDZ domain-containing protein</fullName>
    </recommendedName>
</protein>
<dbReference type="Gene3D" id="2.30.42.10">
    <property type="match status" value="1"/>
</dbReference>
<feature type="compositionally biased region" description="Basic and acidic residues" evidence="1">
    <location>
        <begin position="164"/>
        <end position="175"/>
    </location>
</feature>
<comment type="caution">
    <text evidence="3">The sequence shown here is derived from an EMBL/GenBank/DDBJ whole genome shotgun (WGS) entry which is preliminary data.</text>
</comment>
<feature type="region of interest" description="Disordered" evidence="1">
    <location>
        <begin position="147"/>
        <end position="175"/>
    </location>
</feature>
<organism evidence="3 4">
    <name type="scientific">Albugo candida</name>
    <dbReference type="NCBI Taxonomy" id="65357"/>
    <lineage>
        <taxon>Eukaryota</taxon>
        <taxon>Sar</taxon>
        <taxon>Stramenopiles</taxon>
        <taxon>Oomycota</taxon>
        <taxon>Peronosporomycetes</taxon>
        <taxon>Albuginales</taxon>
        <taxon>Albuginaceae</taxon>
        <taxon>Albugo</taxon>
    </lineage>
</organism>
<evidence type="ECO:0000259" key="2">
    <source>
        <dbReference type="SMART" id="SM00228"/>
    </source>
</evidence>
<proteinExistence type="predicted"/>
<feature type="compositionally biased region" description="Low complexity" evidence="1">
    <location>
        <begin position="154"/>
        <end position="163"/>
    </location>
</feature>
<evidence type="ECO:0000256" key="1">
    <source>
        <dbReference type="SAM" id="MobiDB-lite"/>
    </source>
</evidence>
<dbReference type="InParanoid" id="A0A024GEE5"/>